<protein>
    <submittedName>
        <fullName evidence="2">Uncharacterized protein</fullName>
    </submittedName>
</protein>
<keyword evidence="1" id="KW-0812">Transmembrane</keyword>
<dbReference type="AlphaFoldDB" id="A0AAN9QIZ9"/>
<evidence type="ECO:0000313" key="2">
    <source>
        <dbReference type="EMBL" id="KAK7339350.1"/>
    </source>
</evidence>
<gene>
    <name evidence="2" type="ORF">VNO77_20011</name>
</gene>
<dbReference type="InterPro" id="IPR053258">
    <property type="entry name" value="Ca-permeable_cation_channel"/>
</dbReference>
<reference evidence="2 3" key="1">
    <citation type="submission" date="2024-01" db="EMBL/GenBank/DDBJ databases">
        <title>The genomes of 5 underutilized Papilionoideae crops provide insights into root nodulation and disease resistanc.</title>
        <authorList>
            <person name="Jiang F."/>
        </authorList>
    </citation>
    <scope>NUCLEOTIDE SEQUENCE [LARGE SCALE GENOMIC DNA]</scope>
    <source>
        <strain evidence="2">LVBAO_FW01</strain>
        <tissue evidence="2">Leaves</tissue>
    </source>
</reference>
<feature type="transmembrane region" description="Helical" evidence="1">
    <location>
        <begin position="201"/>
        <end position="220"/>
    </location>
</feature>
<keyword evidence="1" id="KW-1133">Transmembrane helix</keyword>
<name>A0AAN9QIZ9_CANGL</name>
<dbReference type="PANTHER" id="PTHR34115:SF6">
    <property type="entry name" value="PROTEIN, PUTATIVE-RELATED"/>
    <property type="match status" value="1"/>
</dbReference>
<evidence type="ECO:0000313" key="3">
    <source>
        <dbReference type="Proteomes" id="UP001367508"/>
    </source>
</evidence>
<comment type="caution">
    <text evidence="2">The sequence shown here is derived from an EMBL/GenBank/DDBJ whole genome shotgun (WGS) entry which is preliminary data.</text>
</comment>
<organism evidence="2 3">
    <name type="scientific">Canavalia gladiata</name>
    <name type="common">Sword bean</name>
    <name type="synonym">Dolichos gladiatus</name>
    <dbReference type="NCBI Taxonomy" id="3824"/>
    <lineage>
        <taxon>Eukaryota</taxon>
        <taxon>Viridiplantae</taxon>
        <taxon>Streptophyta</taxon>
        <taxon>Embryophyta</taxon>
        <taxon>Tracheophyta</taxon>
        <taxon>Spermatophyta</taxon>
        <taxon>Magnoliopsida</taxon>
        <taxon>eudicotyledons</taxon>
        <taxon>Gunneridae</taxon>
        <taxon>Pentapetalae</taxon>
        <taxon>rosids</taxon>
        <taxon>fabids</taxon>
        <taxon>Fabales</taxon>
        <taxon>Fabaceae</taxon>
        <taxon>Papilionoideae</taxon>
        <taxon>50 kb inversion clade</taxon>
        <taxon>NPAAA clade</taxon>
        <taxon>indigoferoid/millettioid clade</taxon>
        <taxon>Phaseoleae</taxon>
        <taxon>Canavalia</taxon>
    </lineage>
</organism>
<sequence length="308" mass="35142">MAVHAKTQKTIDPWLNFFPTNSQCLPFSHEMSNNMLSGESPFGPIQSMGSEKQENVVGELCARIGNRKGIRVTSAAPKRRLRRKVTMKCCHCVSHPSLGDSEHDFTSSIPIHAVFIFLNPLMVDLLQVEYQTKKTSPFETHAPNMWIFFVATCIHCLGLAFEIKVQNYCKLFSNFVLFSGALSSISLASVFLPHLLGWICLSLWTILPFSVGLPFIVSLLKPLYSKTRDVIEHVFNRISECHIFDQFYVESNGLSNQVLKIGMKGTEKCFCMCHTRSLAQKFYADMIWWRIWLPGFYRIDAFLLLRGQ</sequence>
<proteinExistence type="predicted"/>
<keyword evidence="3" id="KW-1185">Reference proteome</keyword>
<feature type="transmembrane region" description="Helical" evidence="1">
    <location>
        <begin position="175"/>
        <end position="195"/>
    </location>
</feature>
<dbReference type="Proteomes" id="UP001367508">
    <property type="component" value="Unassembled WGS sequence"/>
</dbReference>
<dbReference type="EMBL" id="JAYMYQ010000004">
    <property type="protein sequence ID" value="KAK7339350.1"/>
    <property type="molecule type" value="Genomic_DNA"/>
</dbReference>
<dbReference type="PANTHER" id="PTHR34115">
    <property type="entry name" value="PROTEIN, PUTATIVE-RELATED"/>
    <property type="match status" value="1"/>
</dbReference>
<keyword evidence="1" id="KW-0472">Membrane</keyword>
<evidence type="ECO:0000256" key="1">
    <source>
        <dbReference type="SAM" id="Phobius"/>
    </source>
</evidence>
<accession>A0AAN9QIZ9</accession>